<accession>A0A8J3QX80</accession>
<sequence>MTWFRRLTLRGRLILIGSVGLAVGLLLGGLLLVTVLRFVLIRAVDDGARGTAADIASLISAKVLADPIPTAGTQYIQVLDQQDRIRAASVGADRLRPVLHGDELARARAGRVIVVPANRIGLTGELRVVVAQSGGETVLVAAPDRDVQESVLIVRDVLLIAYPLLVGALAGLAWHVVGWALAPVEVLRQGAEDISAGQVGRLPVPEGDDEVHRLGLTLNRMLGRLDAARQRQRDFVADAAHELRSPIASLRTQLDVAEHIGEPASIPDLAVEVDRLSRLVDDLLLLARAEEGDPRLRRREPVELTALLRDVVPAGARVPVTVVPGDPQWTIGDPVALRQVIDNLVTNAVRHAASRVTVAAGRSADRVVVTITDDGPGIPPGDRDRVFDRFTRLDDARARDSGGAGLGLAIVRELVRLHSGTITLGDAAPGLRVAVAFQPRPEPEPD</sequence>
<feature type="domain" description="Histidine kinase" evidence="12">
    <location>
        <begin position="238"/>
        <end position="441"/>
    </location>
</feature>
<evidence type="ECO:0000259" key="13">
    <source>
        <dbReference type="PROSITE" id="PS50885"/>
    </source>
</evidence>
<keyword evidence="15" id="KW-1185">Reference proteome</keyword>
<keyword evidence="4" id="KW-0597">Phosphoprotein</keyword>
<dbReference type="Gene3D" id="1.10.287.130">
    <property type="match status" value="1"/>
</dbReference>
<dbReference type="Pfam" id="PF02518">
    <property type="entry name" value="HATPase_c"/>
    <property type="match status" value="1"/>
</dbReference>
<dbReference type="PANTHER" id="PTHR45436:SF5">
    <property type="entry name" value="SENSOR HISTIDINE KINASE TRCS"/>
    <property type="match status" value="1"/>
</dbReference>
<keyword evidence="10 11" id="KW-0472">Membrane</keyword>
<dbReference type="Gene3D" id="3.30.565.10">
    <property type="entry name" value="Histidine kinase-like ATPase, C-terminal domain"/>
    <property type="match status" value="1"/>
</dbReference>
<dbReference type="InterPro" id="IPR004358">
    <property type="entry name" value="Sig_transdc_His_kin-like_C"/>
</dbReference>
<comment type="caution">
    <text evidence="14">The sequence shown here is derived from an EMBL/GenBank/DDBJ whole genome shotgun (WGS) entry which is preliminary data.</text>
</comment>
<dbReference type="AlphaFoldDB" id="A0A8J3QX80"/>
<evidence type="ECO:0000313" key="14">
    <source>
        <dbReference type="EMBL" id="GIH19095.1"/>
    </source>
</evidence>
<dbReference type="InterPro" id="IPR036097">
    <property type="entry name" value="HisK_dim/P_sf"/>
</dbReference>
<proteinExistence type="predicted"/>
<dbReference type="Proteomes" id="UP000642748">
    <property type="component" value="Unassembled WGS sequence"/>
</dbReference>
<feature type="transmembrane region" description="Helical" evidence="11">
    <location>
        <begin position="12"/>
        <end position="40"/>
    </location>
</feature>
<dbReference type="Gene3D" id="6.10.340.10">
    <property type="match status" value="1"/>
</dbReference>
<reference evidence="14" key="1">
    <citation type="submission" date="2021-01" db="EMBL/GenBank/DDBJ databases">
        <title>Whole genome shotgun sequence of Rugosimonospora africana NBRC 104875.</title>
        <authorList>
            <person name="Komaki H."/>
            <person name="Tamura T."/>
        </authorList>
    </citation>
    <scope>NUCLEOTIDE SEQUENCE</scope>
    <source>
        <strain evidence="14">NBRC 104875</strain>
    </source>
</reference>
<dbReference type="InterPro" id="IPR050428">
    <property type="entry name" value="TCS_sensor_his_kinase"/>
</dbReference>
<evidence type="ECO:0000256" key="1">
    <source>
        <dbReference type="ARBA" id="ARBA00000085"/>
    </source>
</evidence>
<dbReference type="SUPFAM" id="SSF47384">
    <property type="entry name" value="Homodimeric domain of signal transducing histidine kinase"/>
    <property type="match status" value="1"/>
</dbReference>
<dbReference type="CDD" id="cd00082">
    <property type="entry name" value="HisKA"/>
    <property type="match status" value="1"/>
</dbReference>
<evidence type="ECO:0000256" key="5">
    <source>
        <dbReference type="ARBA" id="ARBA00022679"/>
    </source>
</evidence>
<dbReference type="InterPro" id="IPR003660">
    <property type="entry name" value="HAMP_dom"/>
</dbReference>
<evidence type="ECO:0000313" key="15">
    <source>
        <dbReference type="Proteomes" id="UP000642748"/>
    </source>
</evidence>
<feature type="domain" description="HAMP" evidence="13">
    <location>
        <begin position="178"/>
        <end position="230"/>
    </location>
</feature>
<evidence type="ECO:0000256" key="4">
    <source>
        <dbReference type="ARBA" id="ARBA00022553"/>
    </source>
</evidence>
<evidence type="ECO:0000256" key="3">
    <source>
        <dbReference type="ARBA" id="ARBA00012438"/>
    </source>
</evidence>
<keyword evidence="6 11" id="KW-0812">Transmembrane</keyword>
<comment type="subcellular location">
    <subcellularLocation>
        <location evidence="2">Cell membrane</location>
    </subcellularLocation>
</comment>
<dbReference type="EMBL" id="BONZ01000076">
    <property type="protein sequence ID" value="GIH19095.1"/>
    <property type="molecule type" value="Genomic_DNA"/>
</dbReference>
<keyword evidence="7 14" id="KW-0418">Kinase</keyword>
<dbReference type="SMART" id="SM00304">
    <property type="entry name" value="HAMP"/>
    <property type="match status" value="1"/>
</dbReference>
<dbReference type="InterPro" id="IPR003594">
    <property type="entry name" value="HATPase_dom"/>
</dbReference>
<evidence type="ECO:0000256" key="9">
    <source>
        <dbReference type="ARBA" id="ARBA00023012"/>
    </source>
</evidence>
<dbReference type="InterPro" id="IPR003661">
    <property type="entry name" value="HisK_dim/P_dom"/>
</dbReference>
<dbReference type="InterPro" id="IPR005467">
    <property type="entry name" value="His_kinase_dom"/>
</dbReference>
<evidence type="ECO:0000259" key="12">
    <source>
        <dbReference type="PROSITE" id="PS50109"/>
    </source>
</evidence>
<evidence type="ECO:0000256" key="6">
    <source>
        <dbReference type="ARBA" id="ARBA00022692"/>
    </source>
</evidence>
<keyword evidence="5" id="KW-0808">Transferase</keyword>
<evidence type="ECO:0000256" key="7">
    <source>
        <dbReference type="ARBA" id="ARBA00022777"/>
    </source>
</evidence>
<dbReference type="PROSITE" id="PS50885">
    <property type="entry name" value="HAMP"/>
    <property type="match status" value="1"/>
</dbReference>
<dbReference type="CDD" id="cd00075">
    <property type="entry name" value="HATPase"/>
    <property type="match status" value="1"/>
</dbReference>
<keyword evidence="9" id="KW-0902">Two-component regulatory system</keyword>
<dbReference type="InterPro" id="IPR036890">
    <property type="entry name" value="HATPase_C_sf"/>
</dbReference>
<dbReference type="EC" id="2.7.13.3" evidence="3"/>
<dbReference type="RefSeq" id="WP_373319674.1">
    <property type="nucleotide sequence ID" value="NZ_BONZ01000076.1"/>
</dbReference>
<organism evidence="14 15">
    <name type="scientific">Rugosimonospora africana</name>
    <dbReference type="NCBI Taxonomy" id="556532"/>
    <lineage>
        <taxon>Bacteria</taxon>
        <taxon>Bacillati</taxon>
        <taxon>Actinomycetota</taxon>
        <taxon>Actinomycetes</taxon>
        <taxon>Micromonosporales</taxon>
        <taxon>Micromonosporaceae</taxon>
        <taxon>Rugosimonospora</taxon>
    </lineage>
</organism>
<keyword evidence="8 11" id="KW-1133">Transmembrane helix</keyword>
<gene>
    <name evidence="14" type="ORF">Raf01_72670</name>
</gene>
<dbReference type="Pfam" id="PF00672">
    <property type="entry name" value="HAMP"/>
    <property type="match status" value="1"/>
</dbReference>
<evidence type="ECO:0000256" key="2">
    <source>
        <dbReference type="ARBA" id="ARBA00004236"/>
    </source>
</evidence>
<dbReference type="SMART" id="SM00387">
    <property type="entry name" value="HATPase_c"/>
    <property type="match status" value="1"/>
</dbReference>
<dbReference type="CDD" id="cd06225">
    <property type="entry name" value="HAMP"/>
    <property type="match status" value="1"/>
</dbReference>
<dbReference type="SUPFAM" id="SSF55874">
    <property type="entry name" value="ATPase domain of HSP90 chaperone/DNA topoisomerase II/histidine kinase"/>
    <property type="match status" value="1"/>
</dbReference>
<evidence type="ECO:0000256" key="10">
    <source>
        <dbReference type="ARBA" id="ARBA00023136"/>
    </source>
</evidence>
<protein>
    <recommendedName>
        <fullName evidence="3">histidine kinase</fullName>
        <ecNumber evidence="3">2.7.13.3</ecNumber>
    </recommendedName>
</protein>
<evidence type="ECO:0000256" key="8">
    <source>
        <dbReference type="ARBA" id="ARBA00022989"/>
    </source>
</evidence>
<name>A0A8J3QX80_9ACTN</name>
<dbReference type="Pfam" id="PF00512">
    <property type="entry name" value="HisKA"/>
    <property type="match status" value="1"/>
</dbReference>
<dbReference type="PANTHER" id="PTHR45436">
    <property type="entry name" value="SENSOR HISTIDINE KINASE YKOH"/>
    <property type="match status" value="1"/>
</dbReference>
<dbReference type="GO" id="GO:0005886">
    <property type="term" value="C:plasma membrane"/>
    <property type="evidence" value="ECO:0007669"/>
    <property type="project" value="UniProtKB-SubCell"/>
</dbReference>
<dbReference type="PROSITE" id="PS50109">
    <property type="entry name" value="HIS_KIN"/>
    <property type="match status" value="1"/>
</dbReference>
<evidence type="ECO:0000256" key="11">
    <source>
        <dbReference type="SAM" id="Phobius"/>
    </source>
</evidence>
<dbReference type="PRINTS" id="PR00344">
    <property type="entry name" value="BCTRLSENSOR"/>
</dbReference>
<comment type="catalytic activity">
    <reaction evidence="1">
        <text>ATP + protein L-histidine = ADP + protein N-phospho-L-histidine.</text>
        <dbReference type="EC" id="2.7.13.3"/>
    </reaction>
</comment>
<dbReference type="GO" id="GO:0000155">
    <property type="term" value="F:phosphorelay sensor kinase activity"/>
    <property type="evidence" value="ECO:0007669"/>
    <property type="project" value="InterPro"/>
</dbReference>
<dbReference type="SMART" id="SM00388">
    <property type="entry name" value="HisKA"/>
    <property type="match status" value="1"/>
</dbReference>